<dbReference type="Proteomes" id="UP000032142">
    <property type="component" value="Unassembled WGS sequence"/>
</dbReference>
<dbReference type="EMBL" id="KN428533">
    <property type="protein sequence ID" value="KHG24362.1"/>
    <property type="molecule type" value="Genomic_DNA"/>
</dbReference>
<proteinExistence type="predicted"/>
<sequence>MKRKEVRCTELWISALSVRV</sequence>
<reference evidence="2" key="1">
    <citation type="submission" date="2014-09" db="EMBL/GenBank/DDBJ databases">
        <authorList>
            <person name="Mudge J."/>
            <person name="Ramaraj T."/>
            <person name="Lindquist I.E."/>
            <person name="Bharti A.K."/>
            <person name="Sundararajan A."/>
            <person name="Cameron C.T."/>
            <person name="Woodward J.E."/>
            <person name="May G.D."/>
            <person name="Brubaker C."/>
            <person name="Broadhvest J."/>
            <person name="Wilkins T.A."/>
        </authorList>
    </citation>
    <scope>NUCLEOTIDE SEQUENCE</scope>
    <source>
        <strain evidence="2">cv. AKA8401</strain>
    </source>
</reference>
<evidence type="ECO:0000313" key="1">
    <source>
        <dbReference type="EMBL" id="KHG24362.1"/>
    </source>
</evidence>
<gene>
    <name evidence="1" type="ORF">F383_30673</name>
</gene>
<accession>A0A0B0PHI2</accession>
<organism evidence="1 2">
    <name type="scientific">Gossypium arboreum</name>
    <name type="common">Tree cotton</name>
    <name type="synonym">Gossypium nanking</name>
    <dbReference type="NCBI Taxonomy" id="29729"/>
    <lineage>
        <taxon>Eukaryota</taxon>
        <taxon>Viridiplantae</taxon>
        <taxon>Streptophyta</taxon>
        <taxon>Embryophyta</taxon>
        <taxon>Tracheophyta</taxon>
        <taxon>Spermatophyta</taxon>
        <taxon>Magnoliopsida</taxon>
        <taxon>eudicotyledons</taxon>
        <taxon>Gunneridae</taxon>
        <taxon>Pentapetalae</taxon>
        <taxon>rosids</taxon>
        <taxon>malvids</taxon>
        <taxon>Malvales</taxon>
        <taxon>Malvaceae</taxon>
        <taxon>Malvoideae</taxon>
        <taxon>Gossypium</taxon>
    </lineage>
</organism>
<protein>
    <submittedName>
        <fullName evidence="1">Uncharacterized protein</fullName>
    </submittedName>
</protein>
<dbReference type="AlphaFoldDB" id="A0A0B0PHI2"/>
<keyword evidence="2" id="KW-1185">Reference proteome</keyword>
<name>A0A0B0PHI2_GOSAR</name>
<evidence type="ECO:0000313" key="2">
    <source>
        <dbReference type="Proteomes" id="UP000032142"/>
    </source>
</evidence>